<dbReference type="AlphaFoldDB" id="A0A164TA45"/>
<reference evidence="1" key="1">
    <citation type="journal article" date="2016" name="Nat. Genet.">
        <title>A high-quality carrot genome assembly provides new insights into carotenoid accumulation and asterid genome evolution.</title>
        <authorList>
            <person name="Iorizzo M."/>
            <person name="Ellison S."/>
            <person name="Senalik D."/>
            <person name="Zeng P."/>
            <person name="Satapoomin P."/>
            <person name="Huang J."/>
            <person name="Bowman M."/>
            <person name="Iovene M."/>
            <person name="Sanseverino W."/>
            <person name="Cavagnaro P."/>
            <person name="Yildiz M."/>
            <person name="Macko-Podgorni A."/>
            <person name="Moranska E."/>
            <person name="Grzebelus E."/>
            <person name="Grzebelus D."/>
            <person name="Ashrafi H."/>
            <person name="Zheng Z."/>
            <person name="Cheng S."/>
            <person name="Spooner D."/>
            <person name="Van Deynze A."/>
            <person name="Simon P."/>
        </authorList>
    </citation>
    <scope>NUCLEOTIDE SEQUENCE</scope>
    <source>
        <tissue evidence="1">Leaf</tissue>
    </source>
</reference>
<name>A0A164TA45_DAUCS</name>
<evidence type="ECO:0000313" key="1">
    <source>
        <dbReference type="EMBL" id="WOH08775.1"/>
    </source>
</evidence>
<organism evidence="1 2">
    <name type="scientific">Daucus carota subsp. sativus</name>
    <name type="common">Carrot</name>
    <dbReference type="NCBI Taxonomy" id="79200"/>
    <lineage>
        <taxon>Eukaryota</taxon>
        <taxon>Viridiplantae</taxon>
        <taxon>Streptophyta</taxon>
        <taxon>Embryophyta</taxon>
        <taxon>Tracheophyta</taxon>
        <taxon>Spermatophyta</taxon>
        <taxon>Magnoliopsida</taxon>
        <taxon>eudicotyledons</taxon>
        <taxon>Gunneridae</taxon>
        <taxon>Pentapetalae</taxon>
        <taxon>asterids</taxon>
        <taxon>campanulids</taxon>
        <taxon>Apiales</taxon>
        <taxon>Apiaceae</taxon>
        <taxon>Apioideae</taxon>
        <taxon>Scandiceae</taxon>
        <taxon>Daucinae</taxon>
        <taxon>Daucus</taxon>
        <taxon>Daucus sect. Daucus</taxon>
    </lineage>
</organism>
<dbReference type="Gramene" id="KZM87261">
    <property type="protein sequence ID" value="KZM87261"/>
    <property type="gene ID" value="DCAR_024395"/>
</dbReference>
<sequence length="198" mass="21571">MLIGPTLHPRYHQQDLPTDSLEAIRQRVFPSSNTRQADAGVGPPKQRVPGMKDLDMPVNILCRQGSHGNPTYRSATHVDDEESHGWTPGGGKYGFIKWIVIFLCILQYCGLMDEVGSSCSNKEVGDKPLNVSWRPRQLVFSPYAPGDGAFAKTQSLSVYVRSVSVIRSRGAVAIVPRVAATAVSRSDPVSEKKALIGP</sequence>
<proteinExistence type="predicted"/>
<dbReference type="Proteomes" id="UP000077755">
    <property type="component" value="Chromosome 7"/>
</dbReference>
<accession>A0A164TA45</accession>
<evidence type="ECO:0000313" key="2">
    <source>
        <dbReference type="Proteomes" id="UP000077755"/>
    </source>
</evidence>
<keyword evidence="2" id="KW-1185">Reference proteome</keyword>
<reference evidence="1" key="2">
    <citation type="submission" date="2022-03" db="EMBL/GenBank/DDBJ databases">
        <title>Draft title - Genomic analysis of global carrot germplasm unveils the trajectory of domestication and the origin of high carotenoid orange carrot.</title>
        <authorList>
            <person name="Iorizzo M."/>
            <person name="Ellison S."/>
            <person name="Senalik D."/>
            <person name="Macko-Podgorni A."/>
            <person name="Grzebelus D."/>
            <person name="Bostan H."/>
            <person name="Rolling W."/>
            <person name="Curaba J."/>
            <person name="Simon P."/>
        </authorList>
    </citation>
    <scope>NUCLEOTIDE SEQUENCE</scope>
    <source>
        <tissue evidence="1">Leaf</tissue>
    </source>
</reference>
<protein>
    <submittedName>
        <fullName evidence="1">Uncharacterized protein</fullName>
    </submittedName>
</protein>
<gene>
    <name evidence="1" type="ORF">DCAR_0728223</name>
</gene>
<dbReference type="EMBL" id="CP093349">
    <property type="protein sequence ID" value="WOH08775.1"/>
    <property type="molecule type" value="Genomic_DNA"/>
</dbReference>